<feature type="compositionally biased region" description="Basic and acidic residues" evidence="1">
    <location>
        <begin position="178"/>
        <end position="192"/>
    </location>
</feature>
<reference evidence="2" key="1">
    <citation type="submission" date="2023-12" db="EMBL/GenBank/DDBJ databases">
        <title>Genome assembly of Anisodus tanguticus.</title>
        <authorList>
            <person name="Wang Y.-J."/>
        </authorList>
    </citation>
    <scope>NUCLEOTIDE SEQUENCE</scope>
    <source>
        <strain evidence="2">KB-2021</strain>
        <tissue evidence="2">Leaf</tissue>
    </source>
</reference>
<organism evidence="2 3">
    <name type="scientific">Anisodus tanguticus</name>
    <dbReference type="NCBI Taxonomy" id="243964"/>
    <lineage>
        <taxon>Eukaryota</taxon>
        <taxon>Viridiplantae</taxon>
        <taxon>Streptophyta</taxon>
        <taxon>Embryophyta</taxon>
        <taxon>Tracheophyta</taxon>
        <taxon>Spermatophyta</taxon>
        <taxon>Magnoliopsida</taxon>
        <taxon>eudicotyledons</taxon>
        <taxon>Gunneridae</taxon>
        <taxon>Pentapetalae</taxon>
        <taxon>asterids</taxon>
        <taxon>lamiids</taxon>
        <taxon>Solanales</taxon>
        <taxon>Solanaceae</taxon>
        <taxon>Solanoideae</taxon>
        <taxon>Hyoscyameae</taxon>
        <taxon>Anisodus</taxon>
    </lineage>
</organism>
<dbReference type="Proteomes" id="UP001291623">
    <property type="component" value="Unassembled WGS sequence"/>
</dbReference>
<feature type="compositionally biased region" description="Basic and acidic residues" evidence="1">
    <location>
        <begin position="82"/>
        <end position="99"/>
    </location>
</feature>
<evidence type="ECO:0000313" key="3">
    <source>
        <dbReference type="Proteomes" id="UP001291623"/>
    </source>
</evidence>
<feature type="region of interest" description="Disordered" evidence="1">
    <location>
        <begin position="39"/>
        <end position="115"/>
    </location>
</feature>
<evidence type="ECO:0000256" key="1">
    <source>
        <dbReference type="SAM" id="MobiDB-lite"/>
    </source>
</evidence>
<feature type="region of interest" description="Disordered" evidence="1">
    <location>
        <begin position="160"/>
        <end position="196"/>
    </location>
</feature>
<feature type="compositionally biased region" description="Basic residues" evidence="1">
    <location>
        <begin position="168"/>
        <end position="177"/>
    </location>
</feature>
<sequence length="301" mass="34378">MEFDGSISKMGQGRFNILESEAEIIVGFADTLRALRDNEGVQDERVSVQTTGEMNGGPDPYAQEESLSLIDEEPLRFKRKKVSDIEQPKKKDGPRERKYIPQTTPRTRQSRKAAKATLEYALKASKEKGSRRTRTRSQTMRSRLVDEDIVVDDDVVEDEVEKSPLVRKNSKKKKYEKRKSIEKDVTEGEGDKSKKRTPSVYEAEVVEFNANICYTDDCTLVLSVNETNFELDELKLGEILEVPTDGIKSVARKAFEAFMNVIVKRDGSATRARLFKKELKLEYQLLFVLVNKVMLLRALQD</sequence>
<dbReference type="AlphaFoldDB" id="A0AAE1RKE3"/>
<dbReference type="EMBL" id="JAVYJV010000015">
    <property type="protein sequence ID" value="KAK4353323.1"/>
    <property type="molecule type" value="Genomic_DNA"/>
</dbReference>
<feature type="region of interest" description="Disordered" evidence="1">
    <location>
        <begin position="121"/>
        <end position="140"/>
    </location>
</feature>
<protein>
    <submittedName>
        <fullName evidence="2">Uncharacterized protein</fullName>
    </submittedName>
</protein>
<proteinExistence type="predicted"/>
<keyword evidence="3" id="KW-1185">Reference proteome</keyword>
<name>A0AAE1RKE3_9SOLA</name>
<gene>
    <name evidence="2" type="ORF">RND71_028841</name>
</gene>
<evidence type="ECO:0000313" key="2">
    <source>
        <dbReference type="EMBL" id="KAK4353323.1"/>
    </source>
</evidence>
<comment type="caution">
    <text evidence="2">The sequence shown here is derived from an EMBL/GenBank/DDBJ whole genome shotgun (WGS) entry which is preliminary data.</text>
</comment>
<accession>A0AAE1RKE3</accession>